<gene>
    <name evidence="2" type="ORF">FHL15_009112</name>
</gene>
<organism evidence="2 3">
    <name type="scientific">Xylaria flabelliformis</name>
    <dbReference type="NCBI Taxonomy" id="2512241"/>
    <lineage>
        <taxon>Eukaryota</taxon>
        <taxon>Fungi</taxon>
        <taxon>Dikarya</taxon>
        <taxon>Ascomycota</taxon>
        <taxon>Pezizomycotina</taxon>
        <taxon>Sordariomycetes</taxon>
        <taxon>Xylariomycetidae</taxon>
        <taxon>Xylariales</taxon>
        <taxon>Xylariaceae</taxon>
        <taxon>Xylaria</taxon>
    </lineage>
</organism>
<dbReference type="AlphaFoldDB" id="A0A553HPY2"/>
<feature type="compositionally biased region" description="Low complexity" evidence="1">
    <location>
        <begin position="183"/>
        <end position="194"/>
    </location>
</feature>
<evidence type="ECO:0000313" key="2">
    <source>
        <dbReference type="EMBL" id="TRX90011.1"/>
    </source>
</evidence>
<keyword evidence="3" id="KW-1185">Reference proteome</keyword>
<comment type="caution">
    <text evidence="2">The sequence shown here is derived from an EMBL/GenBank/DDBJ whole genome shotgun (WGS) entry which is preliminary data.</text>
</comment>
<evidence type="ECO:0000256" key="1">
    <source>
        <dbReference type="SAM" id="MobiDB-lite"/>
    </source>
</evidence>
<feature type="region of interest" description="Disordered" evidence="1">
    <location>
        <begin position="171"/>
        <end position="218"/>
    </location>
</feature>
<accession>A0A553HPY2</accession>
<dbReference type="OrthoDB" id="4702130at2759"/>
<protein>
    <submittedName>
        <fullName evidence="2">Uncharacterized protein</fullName>
    </submittedName>
</protein>
<sequence>MSSTSDNQPANQPRVVDYIEGGKLTKAEFLEFMSLRGKWDNESLEILLEFVEQNIPHGQTIQMPYFERLRERHLAEGTISNEQNEILKTVQKKIQLTTRHARVAQYTIQAFVGEEAASQISVSTLHDKIRRRAILFLEQHAIQRAHQEWMEHFAWADPSNIADMIQDAQEFPVPPWNPETTVPAEPAEKPAQPEQGEKTEQIVYPKPKKASIDPPEFP</sequence>
<dbReference type="Proteomes" id="UP000319160">
    <property type="component" value="Unassembled WGS sequence"/>
</dbReference>
<evidence type="ECO:0000313" key="3">
    <source>
        <dbReference type="Proteomes" id="UP000319160"/>
    </source>
</evidence>
<dbReference type="EMBL" id="VFLP01000060">
    <property type="protein sequence ID" value="TRX90011.1"/>
    <property type="molecule type" value="Genomic_DNA"/>
</dbReference>
<proteinExistence type="predicted"/>
<reference evidence="3" key="1">
    <citation type="submission" date="2019-06" db="EMBL/GenBank/DDBJ databases">
        <title>Draft genome sequence of the griseofulvin-producing fungus Xylaria cubensis strain G536.</title>
        <authorList>
            <person name="Mead M.E."/>
            <person name="Raja H.A."/>
            <person name="Steenwyk J.L."/>
            <person name="Knowles S.L."/>
            <person name="Oberlies N.H."/>
            <person name="Rokas A."/>
        </authorList>
    </citation>
    <scope>NUCLEOTIDE SEQUENCE [LARGE SCALE GENOMIC DNA]</scope>
    <source>
        <strain evidence="3">G536</strain>
    </source>
</reference>
<name>A0A553HPY2_9PEZI</name>